<dbReference type="SUPFAM" id="SSF110738">
    <property type="entry name" value="Glycerate kinase I"/>
    <property type="match status" value="1"/>
</dbReference>
<comment type="similarity">
    <text evidence="1 4">Belongs to the glycerate kinase type-1 family.</text>
</comment>
<dbReference type="InterPro" id="IPR018197">
    <property type="entry name" value="Glycerate_kinase_RE-like"/>
</dbReference>
<dbReference type="Gene3D" id="3.40.50.10350">
    <property type="entry name" value="Glycerate kinase, domain 1"/>
    <property type="match status" value="2"/>
</dbReference>
<dbReference type="Pfam" id="PF02595">
    <property type="entry name" value="Gly_kinase"/>
    <property type="match status" value="2"/>
</dbReference>
<dbReference type="Proteomes" id="UP000239814">
    <property type="component" value="Chromosome"/>
</dbReference>
<dbReference type="InterPro" id="IPR004381">
    <property type="entry name" value="Glycerate_kinase"/>
</dbReference>
<proteinExistence type="inferred from homology"/>
<dbReference type="KEGG" id="git:C6V83_13000"/>
<keyword evidence="2 4" id="KW-0808">Transferase</keyword>
<dbReference type="RefSeq" id="WP_105942750.1">
    <property type="nucleotide sequence ID" value="NZ_CP027433.1"/>
</dbReference>
<accession>A0A2S0KH69</accession>
<evidence type="ECO:0000256" key="4">
    <source>
        <dbReference type="PIRNR" id="PIRNR006078"/>
    </source>
</evidence>
<dbReference type="GO" id="GO:0008887">
    <property type="term" value="F:glycerate kinase activity"/>
    <property type="evidence" value="ECO:0007669"/>
    <property type="project" value="UniProtKB-UniRule"/>
</dbReference>
<dbReference type="PANTHER" id="PTHR21599">
    <property type="entry name" value="GLYCERATE KINASE"/>
    <property type="match status" value="1"/>
</dbReference>
<protein>
    <recommendedName>
        <fullName evidence="7">Glycerate kinase</fullName>
    </recommendedName>
</protein>
<evidence type="ECO:0008006" key="7">
    <source>
        <dbReference type="Google" id="ProtNLM"/>
    </source>
</evidence>
<reference evidence="5 6" key="1">
    <citation type="submission" date="2018-03" db="EMBL/GenBank/DDBJ databases">
        <title>Characteristics and genome of n-alkane degrading marine bacteria Gordonia iterans isolated from crude oil contaminated in Tae-an, South Korea.</title>
        <authorList>
            <person name="Lee S.-S."/>
            <person name="Kim H."/>
        </authorList>
    </citation>
    <scope>NUCLEOTIDE SEQUENCE [LARGE SCALE GENOMIC DNA]</scope>
    <source>
        <strain evidence="5 6">Co17</strain>
    </source>
</reference>
<name>A0A2S0KH69_9ACTN</name>
<dbReference type="Gene3D" id="3.90.1510.10">
    <property type="entry name" value="Glycerate kinase, domain 2"/>
    <property type="match status" value="2"/>
</dbReference>
<dbReference type="AlphaFoldDB" id="A0A2S0KH69"/>
<evidence type="ECO:0000256" key="3">
    <source>
        <dbReference type="ARBA" id="ARBA00022777"/>
    </source>
</evidence>
<evidence type="ECO:0000256" key="1">
    <source>
        <dbReference type="ARBA" id="ARBA00006284"/>
    </source>
</evidence>
<dbReference type="PIRSF" id="PIRSF006078">
    <property type="entry name" value="GlxK"/>
    <property type="match status" value="1"/>
</dbReference>
<keyword evidence="3 4" id="KW-0418">Kinase</keyword>
<evidence type="ECO:0000256" key="2">
    <source>
        <dbReference type="ARBA" id="ARBA00022679"/>
    </source>
</evidence>
<dbReference type="EMBL" id="CP027433">
    <property type="protein sequence ID" value="AVM01037.1"/>
    <property type="molecule type" value="Genomic_DNA"/>
</dbReference>
<dbReference type="OrthoDB" id="9774290at2"/>
<dbReference type="InterPro" id="IPR036129">
    <property type="entry name" value="Glycerate_kinase_sf"/>
</dbReference>
<keyword evidence="6" id="KW-1185">Reference proteome</keyword>
<dbReference type="PANTHER" id="PTHR21599:SF0">
    <property type="entry name" value="GLYCERATE KINASE"/>
    <property type="match status" value="1"/>
</dbReference>
<gene>
    <name evidence="5" type="ORF">C6V83_13000</name>
</gene>
<sequence length="372" mass="36477">MTDGELGAAGTGRSRGCRVVVMPDSFGGTLDAAAAAAAIGAGWQTGRPHDTVVLAPQSDGGPGFVEVLAASLGGEHRNLTVEGPLGDPVGASWLRRDATAYVEAAQACGLPLLPEPPDPHSAWSASTAGVGELISAAVAAGCRRIVVGLGGSATTDGGRGAAARLGGLAAARRLLRDVDLVAATDVDNPLLGPGGAAAVFGPQKGADAATVARLEERLAGWADHLEATAGHDLRDEPGAGAAGGLGAFLLACGGRRTSGAQLVAAETHRRDQIAAADLVITGEGRLDAQTLCGKLVAVVAEEAAAAAVPVLVLVGQTLLTAADSAAVGEVHSLVHHAGSLAAAMTDAGPQLTGLAARLAARWAGPGGVALGE</sequence>
<dbReference type="InterPro" id="IPR018193">
    <property type="entry name" value="Glyc_kinase_flavodox-like_fold"/>
</dbReference>
<evidence type="ECO:0000313" key="6">
    <source>
        <dbReference type="Proteomes" id="UP000239814"/>
    </source>
</evidence>
<evidence type="ECO:0000313" key="5">
    <source>
        <dbReference type="EMBL" id="AVM01037.1"/>
    </source>
</evidence>
<organism evidence="5 6">
    <name type="scientific">Gordonia iterans</name>
    <dbReference type="NCBI Taxonomy" id="1004901"/>
    <lineage>
        <taxon>Bacteria</taxon>
        <taxon>Bacillati</taxon>
        <taxon>Actinomycetota</taxon>
        <taxon>Actinomycetes</taxon>
        <taxon>Mycobacteriales</taxon>
        <taxon>Gordoniaceae</taxon>
        <taxon>Gordonia</taxon>
    </lineage>
</organism>
<dbReference type="GO" id="GO:0031388">
    <property type="term" value="P:organic acid phosphorylation"/>
    <property type="evidence" value="ECO:0007669"/>
    <property type="project" value="UniProtKB-UniRule"/>
</dbReference>